<proteinExistence type="predicted"/>
<dbReference type="KEGG" id="pcot:PCOAH_00015740"/>
<dbReference type="OrthoDB" id="1898560at2759"/>
<keyword evidence="4" id="KW-1185">Reference proteome</keyword>
<dbReference type="Pfam" id="PF04969">
    <property type="entry name" value="CS"/>
    <property type="match status" value="1"/>
</dbReference>
<reference evidence="4" key="1">
    <citation type="submission" date="2016-06" db="EMBL/GenBank/DDBJ databases">
        <title>First high quality genome sequence of Plasmodium coatneyi using continuous long reads from single molecule, real-time sequencing.</title>
        <authorList>
            <person name="Chien J.-T."/>
            <person name="Pakala S.B."/>
            <person name="Geraldo J.A."/>
            <person name="Lapp S.A."/>
            <person name="Barnwell J.W."/>
            <person name="Kissinger J.C."/>
            <person name="Galinski M.R."/>
            <person name="Humphrey J.C."/>
        </authorList>
    </citation>
    <scope>NUCLEOTIDE SEQUENCE [LARGE SCALE GENOMIC DNA]</scope>
    <source>
        <strain evidence="4">Hackeri</strain>
    </source>
</reference>
<evidence type="ECO:0000259" key="2">
    <source>
        <dbReference type="PROSITE" id="PS51203"/>
    </source>
</evidence>
<evidence type="ECO:0000313" key="4">
    <source>
        <dbReference type="Proteomes" id="UP000092716"/>
    </source>
</evidence>
<dbReference type="Pfam" id="PF05002">
    <property type="entry name" value="SGS"/>
    <property type="match status" value="1"/>
</dbReference>
<feature type="domain" description="SGS" evidence="1">
    <location>
        <begin position="149"/>
        <end position="229"/>
    </location>
</feature>
<dbReference type="SUPFAM" id="SSF49764">
    <property type="entry name" value="HSP20-like chaperones"/>
    <property type="match status" value="1"/>
</dbReference>
<feature type="non-terminal residue" evidence="3">
    <location>
        <position position="1"/>
    </location>
</feature>
<dbReference type="InterPro" id="IPR044563">
    <property type="entry name" value="Sgt1-like"/>
</dbReference>
<dbReference type="Proteomes" id="UP000092716">
    <property type="component" value="Chromosome 7"/>
</dbReference>
<dbReference type="GO" id="GO:0051087">
    <property type="term" value="F:protein-folding chaperone binding"/>
    <property type="evidence" value="ECO:0007669"/>
    <property type="project" value="InterPro"/>
</dbReference>
<name>A0A1B1DXU9_9APIC</name>
<evidence type="ECO:0000313" key="3">
    <source>
        <dbReference type="EMBL" id="ANQ07437.1"/>
    </source>
</evidence>
<dbReference type="VEuPathDB" id="PlasmoDB:PCOAH_00015740"/>
<dbReference type="InterPro" id="IPR007699">
    <property type="entry name" value="SGS_dom"/>
</dbReference>
<feature type="domain" description="CS" evidence="2">
    <location>
        <begin position="38"/>
        <end position="128"/>
    </location>
</feature>
<dbReference type="EMBL" id="CP016245">
    <property type="protein sequence ID" value="ANQ07437.1"/>
    <property type="molecule type" value="Genomic_DNA"/>
</dbReference>
<dbReference type="InterPro" id="IPR007052">
    <property type="entry name" value="CS_dom"/>
</dbReference>
<organism evidence="3 4">
    <name type="scientific">Plasmodium coatneyi</name>
    <dbReference type="NCBI Taxonomy" id="208452"/>
    <lineage>
        <taxon>Eukaryota</taxon>
        <taxon>Sar</taxon>
        <taxon>Alveolata</taxon>
        <taxon>Apicomplexa</taxon>
        <taxon>Aconoidasida</taxon>
        <taxon>Haemosporida</taxon>
        <taxon>Plasmodiidae</taxon>
        <taxon>Plasmodium</taxon>
    </lineage>
</organism>
<dbReference type="PROSITE" id="PS51048">
    <property type="entry name" value="SGS"/>
    <property type="match status" value="1"/>
</dbReference>
<dbReference type="PROSITE" id="PS51203">
    <property type="entry name" value="CS"/>
    <property type="match status" value="1"/>
</dbReference>
<gene>
    <name evidence="3" type="ORF">PCOAH_00015740</name>
</gene>
<dbReference type="PANTHER" id="PTHR45862">
    <property type="entry name" value="PROTEIN SGT1 HOMOLOG"/>
    <property type="match status" value="1"/>
</dbReference>
<dbReference type="GeneID" id="30908300"/>
<evidence type="ECO:0000259" key="1">
    <source>
        <dbReference type="PROSITE" id="PS51048"/>
    </source>
</evidence>
<dbReference type="InterPro" id="IPR008978">
    <property type="entry name" value="HSP20-like_chaperone"/>
</dbReference>
<dbReference type="Gene3D" id="2.60.40.790">
    <property type="match status" value="1"/>
</dbReference>
<dbReference type="RefSeq" id="XP_019914132.1">
    <property type="nucleotide sequence ID" value="XM_020058383.1"/>
</dbReference>
<dbReference type="CDD" id="cd06466">
    <property type="entry name" value="p23_CS_SGT1_like"/>
    <property type="match status" value="1"/>
</dbReference>
<sequence>KRSPPDTNQHANHHANHHASIQYEQLEKLKQTKVLLSEKLIRHDWSQTADRVFLTLYKKGLRESDCLYYVEDGHLSLIIKMDGDEIYLLEKRLFSKIIPHRTSLSVTPMKVEVTLEKLQPDVEWSQLEKLEESEKDKPNGLAKDKENLLNPFSGKSTHEWDKLTKSIKEDEDEGSIDTFFRKIYNEGDDDTKRAMIKSFQTSRGTVLSTNWKDVQHKNYEQDKPLPDEK</sequence>
<accession>A0A1B1DXU9</accession>
<feature type="non-terminal residue" evidence="3">
    <location>
        <position position="229"/>
    </location>
</feature>
<protein>
    <submittedName>
        <fullName evidence="3">SGT1-like protein</fullName>
    </submittedName>
</protein>
<dbReference type="AlphaFoldDB" id="A0A1B1DXU9"/>